<name>A0A8S5TA96_9CAUD</name>
<keyword evidence="1" id="KW-0472">Membrane</keyword>
<reference evidence="2" key="1">
    <citation type="journal article" date="2021" name="Proc. Natl. Acad. Sci. U.S.A.">
        <title>A Catalog of Tens of Thousands of Viruses from Human Metagenomes Reveals Hidden Associations with Chronic Diseases.</title>
        <authorList>
            <person name="Tisza M.J."/>
            <person name="Buck C.B."/>
        </authorList>
    </citation>
    <scope>NUCLEOTIDE SEQUENCE</scope>
    <source>
        <strain evidence="2">CtDwO1</strain>
    </source>
</reference>
<feature type="transmembrane region" description="Helical" evidence="1">
    <location>
        <begin position="6"/>
        <end position="23"/>
    </location>
</feature>
<evidence type="ECO:0000313" key="2">
    <source>
        <dbReference type="EMBL" id="DAF60201.1"/>
    </source>
</evidence>
<dbReference type="EMBL" id="BK032784">
    <property type="protein sequence ID" value="DAF60201.1"/>
    <property type="molecule type" value="Genomic_DNA"/>
</dbReference>
<organism evidence="2">
    <name type="scientific">Podoviridae sp. ctDwO1</name>
    <dbReference type="NCBI Taxonomy" id="2827726"/>
    <lineage>
        <taxon>Viruses</taxon>
        <taxon>Duplodnaviria</taxon>
        <taxon>Heunggongvirae</taxon>
        <taxon>Uroviricota</taxon>
        <taxon>Caudoviricetes</taxon>
    </lineage>
</organism>
<accession>A0A8S5TA96</accession>
<keyword evidence="1" id="KW-0812">Transmembrane</keyword>
<evidence type="ECO:0000256" key="1">
    <source>
        <dbReference type="SAM" id="Phobius"/>
    </source>
</evidence>
<protein>
    <submittedName>
        <fullName evidence="2">Uncharacterized protein</fullName>
    </submittedName>
</protein>
<sequence>MEIISIAISISLVISVLSIIHVLSKKIDNIEKEVSINFDLLYYIANQNDRRMLLRLYDAQITFTEKEMYSKLEYIRGTNKENHKTNR</sequence>
<keyword evidence="1" id="KW-1133">Transmembrane helix</keyword>
<proteinExistence type="predicted"/>